<dbReference type="AlphaFoldDB" id="A0A7R9NZ57"/>
<protein>
    <submittedName>
        <fullName evidence="2">Uncharacterized protein</fullName>
    </submittedName>
</protein>
<gene>
    <name evidence="2" type="ORF">TTEB3V08_LOCUS9580</name>
</gene>
<organism evidence="2">
    <name type="scientific">Timema tahoe</name>
    <dbReference type="NCBI Taxonomy" id="61484"/>
    <lineage>
        <taxon>Eukaryota</taxon>
        <taxon>Metazoa</taxon>
        <taxon>Ecdysozoa</taxon>
        <taxon>Arthropoda</taxon>
        <taxon>Hexapoda</taxon>
        <taxon>Insecta</taxon>
        <taxon>Pterygota</taxon>
        <taxon>Neoptera</taxon>
        <taxon>Polyneoptera</taxon>
        <taxon>Phasmatodea</taxon>
        <taxon>Timematodea</taxon>
        <taxon>Timematoidea</taxon>
        <taxon>Timematidae</taxon>
        <taxon>Timema</taxon>
    </lineage>
</organism>
<feature type="signal peptide" evidence="1">
    <location>
        <begin position="1"/>
        <end position="20"/>
    </location>
</feature>
<evidence type="ECO:0000313" key="2">
    <source>
        <dbReference type="EMBL" id="CAD7461674.1"/>
    </source>
</evidence>
<feature type="chain" id="PRO_5030707503" evidence="1">
    <location>
        <begin position="21"/>
        <end position="264"/>
    </location>
</feature>
<reference evidence="2" key="1">
    <citation type="submission" date="2020-11" db="EMBL/GenBank/DDBJ databases">
        <authorList>
            <person name="Tran Van P."/>
        </authorList>
    </citation>
    <scope>NUCLEOTIDE SEQUENCE</scope>
</reference>
<evidence type="ECO:0000256" key="1">
    <source>
        <dbReference type="SAM" id="SignalP"/>
    </source>
</evidence>
<sequence>MFQLSSLAVLLVACAAFAGAERKLPHHSGSQLARPCSKLAGRSINHSTLRANWPEPIPRLLAGLSTLALSEPTGQSLFQACWPSQLARPCSKLADRSINPSTLRADWPDTVPSLLTSISTLALSEPTGQTLFQAFLPIQLARAYSKLADWSINPSTLRANWPDPVPSFLTSLSTLALSDPTGQTLTSLLSLVCTRPGFRWGSTQPQPGCSDPGVHHLAVRSVLTPYLKPCSIKDPNFNSCAAKNGRLAIPFLAKDTEQYFIRDW</sequence>
<proteinExistence type="predicted"/>
<keyword evidence="1" id="KW-0732">Signal</keyword>
<dbReference type="EMBL" id="OE005088">
    <property type="protein sequence ID" value="CAD7461674.1"/>
    <property type="molecule type" value="Genomic_DNA"/>
</dbReference>
<name>A0A7R9NZ57_9NEOP</name>
<accession>A0A7R9NZ57</accession>